<evidence type="ECO:0000256" key="1">
    <source>
        <dbReference type="ARBA" id="ARBA00023125"/>
    </source>
</evidence>
<name>A0A1G9I5X0_STREI</name>
<evidence type="ECO:0000256" key="2">
    <source>
        <dbReference type="PROSITE-ProRule" id="PRU00335"/>
    </source>
</evidence>
<dbReference type="InterPro" id="IPR001647">
    <property type="entry name" value="HTH_TetR"/>
</dbReference>
<evidence type="ECO:0000259" key="3">
    <source>
        <dbReference type="PROSITE" id="PS50977"/>
    </source>
</evidence>
<dbReference type="PANTHER" id="PTHR43479">
    <property type="entry name" value="ACREF/ENVCD OPERON REPRESSOR-RELATED"/>
    <property type="match status" value="1"/>
</dbReference>
<dbReference type="PROSITE" id="PS50977">
    <property type="entry name" value="HTH_TETR_2"/>
    <property type="match status" value="1"/>
</dbReference>
<evidence type="ECO:0000313" key="4">
    <source>
        <dbReference type="EMBL" id="SDL20264.1"/>
    </source>
</evidence>
<dbReference type="AlphaFoldDB" id="A0A1G9I5X0"/>
<dbReference type="PANTHER" id="PTHR43479:SF7">
    <property type="entry name" value="TETR-FAMILY TRANSCRIPTIONAL REGULATOR"/>
    <property type="match status" value="1"/>
</dbReference>
<dbReference type="InterPro" id="IPR050624">
    <property type="entry name" value="HTH-type_Tx_Regulator"/>
</dbReference>
<feature type="DNA-binding region" description="H-T-H motif" evidence="2">
    <location>
        <begin position="35"/>
        <end position="54"/>
    </location>
</feature>
<proteinExistence type="predicted"/>
<dbReference type="RefSeq" id="WP_074479671.1">
    <property type="nucleotide sequence ID" value="NZ_FNEP01000001.1"/>
</dbReference>
<dbReference type="EMBL" id="FNGX01000001">
    <property type="protein sequence ID" value="SDL20264.1"/>
    <property type="molecule type" value="Genomic_DNA"/>
</dbReference>
<reference evidence="4 5" key="1">
    <citation type="submission" date="2016-10" db="EMBL/GenBank/DDBJ databases">
        <authorList>
            <person name="de Groot N.N."/>
        </authorList>
    </citation>
    <scope>NUCLEOTIDE SEQUENCE [LARGE SCALE GENOMIC DNA]</scope>
    <source>
        <strain evidence="4 5">Sb09</strain>
    </source>
</reference>
<evidence type="ECO:0000313" key="5">
    <source>
        <dbReference type="Proteomes" id="UP000183162"/>
    </source>
</evidence>
<gene>
    <name evidence="4" type="ORF">SAMN05216400_0044</name>
</gene>
<accession>A0A1G9I5X0</accession>
<sequence length="190" mass="22266">MILTGQEDLRVVKTIEGIKSAFEELISQKDFEKITVKELSEKARINKKTFYRYYTDLYDLLAEMQLELSSGYLERIKNYHLPEQLAEVTREFFLYSNEQGEAYEKITCSGSYEYIRNKMISQVNDKSWNKSNTFQNLSDFDKKIIVNYANTVTLEIYKQWILSGKELALNEVIDRAIVLTNSGVQGFFKK</sequence>
<feature type="domain" description="HTH tetR-type" evidence="3">
    <location>
        <begin position="12"/>
        <end position="72"/>
    </location>
</feature>
<dbReference type="GO" id="GO:0003677">
    <property type="term" value="F:DNA binding"/>
    <property type="evidence" value="ECO:0007669"/>
    <property type="project" value="UniProtKB-UniRule"/>
</dbReference>
<dbReference type="InterPro" id="IPR009057">
    <property type="entry name" value="Homeodomain-like_sf"/>
</dbReference>
<dbReference type="Pfam" id="PF00440">
    <property type="entry name" value="TetR_N"/>
    <property type="match status" value="1"/>
</dbReference>
<dbReference type="SUPFAM" id="SSF46689">
    <property type="entry name" value="Homeodomain-like"/>
    <property type="match status" value="1"/>
</dbReference>
<dbReference type="Gene3D" id="1.10.357.10">
    <property type="entry name" value="Tetracycline Repressor, domain 2"/>
    <property type="match status" value="1"/>
</dbReference>
<dbReference type="OrthoDB" id="9810250at2"/>
<dbReference type="Proteomes" id="UP000183162">
    <property type="component" value="Unassembled WGS sequence"/>
</dbReference>
<organism evidence="4 5">
    <name type="scientific">Streptococcus equinus</name>
    <name type="common">Streptococcus bovis</name>
    <dbReference type="NCBI Taxonomy" id="1335"/>
    <lineage>
        <taxon>Bacteria</taxon>
        <taxon>Bacillati</taxon>
        <taxon>Bacillota</taxon>
        <taxon>Bacilli</taxon>
        <taxon>Lactobacillales</taxon>
        <taxon>Streptococcaceae</taxon>
        <taxon>Streptococcus</taxon>
    </lineage>
</organism>
<keyword evidence="1 2" id="KW-0238">DNA-binding</keyword>
<protein>
    <submittedName>
        <fullName evidence="4">Transcriptional regulator, TetR family</fullName>
    </submittedName>
</protein>